<dbReference type="Proteomes" id="UP000291343">
    <property type="component" value="Unassembled WGS sequence"/>
</dbReference>
<reference evidence="1 2" key="1">
    <citation type="journal article" date="2017" name="Gigascience">
        <title>Genome sequence of the small brown planthopper, Laodelphax striatellus.</title>
        <authorList>
            <person name="Zhu J."/>
            <person name="Jiang F."/>
            <person name="Wang X."/>
            <person name="Yang P."/>
            <person name="Bao Y."/>
            <person name="Zhao W."/>
            <person name="Wang W."/>
            <person name="Lu H."/>
            <person name="Wang Q."/>
            <person name="Cui N."/>
            <person name="Li J."/>
            <person name="Chen X."/>
            <person name="Luo L."/>
            <person name="Yu J."/>
            <person name="Kang L."/>
            <person name="Cui F."/>
        </authorList>
    </citation>
    <scope>NUCLEOTIDE SEQUENCE [LARGE SCALE GENOMIC DNA]</scope>
    <source>
        <strain evidence="1">Lst14</strain>
    </source>
</reference>
<proteinExistence type="predicted"/>
<accession>A0A482XMC7</accession>
<evidence type="ECO:0000313" key="1">
    <source>
        <dbReference type="EMBL" id="RZF46401.1"/>
    </source>
</evidence>
<sequence length="116" mass="12492">MLFRKSHDSSLIESQKRTVLRVDAALSKASSALAGGAVRNCCAPVVVGCTQRPALECGLLRGVRNCWMRNGSASRARESLANSLTHSEHLKCLVDSVLNLRLARCCVTLYAAAEYG</sequence>
<dbReference type="EMBL" id="QKKF02006318">
    <property type="protein sequence ID" value="RZF46401.1"/>
    <property type="molecule type" value="Genomic_DNA"/>
</dbReference>
<dbReference type="InParanoid" id="A0A482XMC7"/>
<evidence type="ECO:0000313" key="2">
    <source>
        <dbReference type="Proteomes" id="UP000291343"/>
    </source>
</evidence>
<comment type="caution">
    <text evidence="1">The sequence shown here is derived from an EMBL/GenBank/DDBJ whole genome shotgun (WGS) entry which is preliminary data.</text>
</comment>
<keyword evidence="2" id="KW-1185">Reference proteome</keyword>
<protein>
    <submittedName>
        <fullName evidence="1">Uncharacterized protein</fullName>
    </submittedName>
</protein>
<dbReference type="AlphaFoldDB" id="A0A482XMC7"/>
<organism evidence="1 2">
    <name type="scientific">Laodelphax striatellus</name>
    <name type="common">Small brown planthopper</name>
    <name type="synonym">Delphax striatella</name>
    <dbReference type="NCBI Taxonomy" id="195883"/>
    <lineage>
        <taxon>Eukaryota</taxon>
        <taxon>Metazoa</taxon>
        <taxon>Ecdysozoa</taxon>
        <taxon>Arthropoda</taxon>
        <taxon>Hexapoda</taxon>
        <taxon>Insecta</taxon>
        <taxon>Pterygota</taxon>
        <taxon>Neoptera</taxon>
        <taxon>Paraneoptera</taxon>
        <taxon>Hemiptera</taxon>
        <taxon>Auchenorrhyncha</taxon>
        <taxon>Fulgoroidea</taxon>
        <taxon>Delphacidae</taxon>
        <taxon>Criomorphinae</taxon>
        <taxon>Laodelphax</taxon>
    </lineage>
</organism>
<gene>
    <name evidence="1" type="ORF">LSTR_LSTR015598</name>
</gene>
<name>A0A482XMC7_LAOST</name>